<protein>
    <submittedName>
        <fullName evidence="1">Uncharacterized protein</fullName>
    </submittedName>
</protein>
<dbReference type="Proteomes" id="UP001178461">
    <property type="component" value="Chromosome 6"/>
</dbReference>
<name>A0AA35KDZ9_9SAUR</name>
<keyword evidence="2" id="KW-1185">Reference proteome</keyword>
<dbReference type="AlphaFoldDB" id="A0AA35KDZ9"/>
<evidence type="ECO:0000313" key="2">
    <source>
        <dbReference type="Proteomes" id="UP001178461"/>
    </source>
</evidence>
<evidence type="ECO:0000313" key="1">
    <source>
        <dbReference type="EMBL" id="CAI5776597.1"/>
    </source>
</evidence>
<proteinExistence type="predicted"/>
<reference evidence="1" key="1">
    <citation type="submission" date="2022-12" db="EMBL/GenBank/DDBJ databases">
        <authorList>
            <person name="Alioto T."/>
            <person name="Alioto T."/>
            <person name="Gomez Garrido J."/>
        </authorList>
    </citation>
    <scope>NUCLEOTIDE SEQUENCE</scope>
</reference>
<gene>
    <name evidence="1" type="ORF">PODLI_1B015080</name>
</gene>
<organism evidence="1 2">
    <name type="scientific">Podarcis lilfordi</name>
    <name type="common">Lilford's wall lizard</name>
    <dbReference type="NCBI Taxonomy" id="74358"/>
    <lineage>
        <taxon>Eukaryota</taxon>
        <taxon>Metazoa</taxon>
        <taxon>Chordata</taxon>
        <taxon>Craniata</taxon>
        <taxon>Vertebrata</taxon>
        <taxon>Euteleostomi</taxon>
        <taxon>Lepidosauria</taxon>
        <taxon>Squamata</taxon>
        <taxon>Bifurcata</taxon>
        <taxon>Unidentata</taxon>
        <taxon>Episquamata</taxon>
        <taxon>Laterata</taxon>
        <taxon>Lacertibaenia</taxon>
        <taxon>Lacertidae</taxon>
        <taxon>Podarcis</taxon>
    </lineage>
</organism>
<sequence>MANKSKHQNHGLHPVLYICSCNRLPLSAKEPPLPLLYTAPPPTCPQKQLQRAGGLSGEDMRGFTSCKMLMLNPTSTCSCTYKLAI</sequence>
<dbReference type="EMBL" id="OX395131">
    <property type="protein sequence ID" value="CAI5776597.1"/>
    <property type="molecule type" value="Genomic_DNA"/>
</dbReference>
<accession>A0AA35KDZ9</accession>